<evidence type="ECO:0000313" key="6">
    <source>
        <dbReference type="Proteomes" id="UP000215902"/>
    </source>
</evidence>
<evidence type="ECO:0000313" key="5">
    <source>
        <dbReference type="EMBL" id="PAA51249.1"/>
    </source>
</evidence>
<dbReference type="GO" id="GO:0000062">
    <property type="term" value="F:fatty-acyl-CoA binding"/>
    <property type="evidence" value="ECO:0007669"/>
    <property type="project" value="InterPro"/>
</dbReference>
<dbReference type="PROSITE" id="PS51228">
    <property type="entry name" value="ACB_2"/>
    <property type="match status" value="1"/>
</dbReference>
<reference evidence="5 6" key="1">
    <citation type="submission" date="2017-06" db="EMBL/GenBank/DDBJ databases">
        <title>A platform for efficient transgenesis in Macrostomum lignano, a flatworm model organism for stem cell research.</title>
        <authorList>
            <person name="Berezikov E."/>
        </authorList>
    </citation>
    <scope>NUCLEOTIDE SEQUENCE [LARGE SCALE GENOMIC DNA]</scope>
    <source>
        <strain evidence="5">DV1</strain>
        <tissue evidence="5">Whole organism</tissue>
    </source>
</reference>
<keyword evidence="6" id="KW-1185">Reference proteome</keyword>
<keyword evidence="3" id="KW-0812">Transmembrane</keyword>
<feature type="compositionally biased region" description="Low complexity" evidence="2">
    <location>
        <begin position="295"/>
        <end position="315"/>
    </location>
</feature>
<feature type="compositionally biased region" description="Polar residues" evidence="2">
    <location>
        <begin position="1"/>
        <end position="19"/>
    </location>
</feature>
<dbReference type="InterPro" id="IPR014352">
    <property type="entry name" value="FERM/acyl-CoA-bd_prot_sf"/>
</dbReference>
<feature type="region of interest" description="Disordered" evidence="2">
    <location>
        <begin position="1"/>
        <end position="20"/>
    </location>
</feature>
<dbReference type="Proteomes" id="UP000215902">
    <property type="component" value="Unassembled WGS sequence"/>
</dbReference>
<dbReference type="PANTHER" id="PTHR23310:SF77">
    <property type="entry name" value="LD25952P"/>
    <property type="match status" value="1"/>
</dbReference>
<accession>A0A267DRP3</accession>
<dbReference type="GO" id="GO:0006631">
    <property type="term" value="P:fatty acid metabolic process"/>
    <property type="evidence" value="ECO:0007669"/>
    <property type="project" value="TreeGrafter"/>
</dbReference>
<dbReference type="EMBL" id="NIVC01003476">
    <property type="protein sequence ID" value="PAA51249.1"/>
    <property type="molecule type" value="Genomic_DNA"/>
</dbReference>
<keyword evidence="1" id="KW-0446">Lipid-binding</keyword>
<dbReference type="PROSITE" id="PS00880">
    <property type="entry name" value="ACB_1"/>
    <property type="match status" value="1"/>
</dbReference>
<dbReference type="InterPro" id="IPR022408">
    <property type="entry name" value="Acyl-CoA-binding_prot_CS"/>
</dbReference>
<dbReference type="PANTHER" id="PTHR23310">
    <property type="entry name" value="ACYL-COA-BINDING PROTEIN, ACBP"/>
    <property type="match status" value="1"/>
</dbReference>
<dbReference type="STRING" id="282301.A0A267DRP3"/>
<evidence type="ECO:0000256" key="1">
    <source>
        <dbReference type="ARBA" id="ARBA00023121"/>
    </source>
</evidence>
<feature type="compositionally biased region" description="Pro residues" evidence="2">
    <location>
        <begin position="325"/>
        <end position="334"/>
    </location>
</feature>
<organism evidence="5 6">
    <name type="scientific">Macrostomum lignano</name>
    <dbReference type="NCBI Taxonomy" id="282301"/>
    <lineage>
        <taxon>Eukaryota</taxon>
        <taxon>Metazoa</taxon>
        <taxon>Spiralia</taxon>
        <taxon>Lophotrochozoa</taxon>
        <taxon>Platyhelminthes</taxon>
        <taxon>Rhabditophora</taxon>
        <taxon>Macrostomorpha</taxon>
        <taxon>Macrostomida</taxon>
        <taxon>Macrostomidae</taxon>
        <taxon>Macrostomum</taxon>
    </lineage>
</organism>
<feature type="compositionally biased region" description="Low complexity" evidence="2">
    <location>
        <begin position="274"/>
        <end position="287"/>
    </location>
</feature>
<proteinExistence type="predicted"/>
<keyword evidence="3" id="KW-1133">Transmembrane helix</keyword>
<dbReference type="InterPro" id="IPR035984">
    <property type="entry name" value="Acyl-CoA-binding_sf"/>
</dbReference>
<dbReference type="SUPFAM" id="SSF47027">
    <property type="entry name" value="Acyl-CoA binding protein"/>
    <property type="match status" value="1"/>
</dbReference>
<dbReference type="AlphaFoldDB" id="A0A267DRP3"/>
<evidence type="ECO:0000256" key="2">
    <source>
        <dbReference type="SAM" id="MobiDB-lite"/>
    </source>
</evidence>
<feature type="transmembrane region" description="Helical" evidence="3">
    <location>
        <begin position="409"/>
        <end position="431"/>
    </location>
</feature>
<feature type="domain" description="ACB" evidence="4">
    <location>
        <begin position="19"/>
        <end position="116"/>
    </location>
</feature>
<feature type="region of interest" description="Disordered" evidence="2">
    <location>
        <begin position="185"/>
        <end position="343"/>
    </location>
</feature>
<protein>
    <recommendedName>
        <fullName evidence="4">ACB domain-containing protein</fullName>
    </recommendedName>
</protein>
<evidence type="ECO:0000259" key="4">
    <source>
        <dbReference type="PROSITE" id="PS51228"/>
    </source>
</evidence>
<dbReference type="Pfam" id="PF00887">
    <property type="entry name" value="ACBP"/>
    <property type="match status" value="1"/>
</dbReference>
<dbReference type="OrthoDB" id="71307at2759"/>
<feature type="compositionally biased region" description="Polar residues" evidence="2">
    <location>
        <begin position="196"/>
        <end position="209"/>
    </location>
</feature>
<dbReference type="GO" id="GO:0005737">
    <property type="term" value="C:cytoplasm"/>
    <property type="evidence" value="ECO:0007669"/>
    <property type="project" value="TreeGrafter"/>
</dbReference>
<dbReference type="InterPro" id="IPR000582">
    <property type="entry name" value="Acyl-CoA-binding_protein"/>
</dbReference>
<dbReference type="Gene3D" id="1.20.80.10">
    <property type="match status" value="1"/>
</dbReference>
<evidence type="ECO:0000256" key="3">
    <source>
        <dbReference type="SAM" id="Phobius"/>
    </source>
</evidence>
<sequence length="447" mass="48839">MSADTSPDSQHRNASSRSPLAQFEAAVQVVDSLPRGSSSQSVAMQGFKPSTDLMLRFYALYKQASNGPCQQPRPAFWDLIGKMKWDAWRALGDMPRERAMLEYSRQLRTVIESLPNSSPAVSGLIDKVANFYRLVDDDDDDQESEVKLGLLLANRIRCRSGGHLDAESAAAADLDVNSNFLTQSLPPKITSSSSSNDNRNGFLRNSQPNPRRRQASETSVWPAAAVVASAAVDPEHPDRGGSSSSSDSDNDEFCDSYDNFVQPFGDDQPGDVTGGQQPSTSPSSASASGGGGHQSAGRRQGRQQQQQQQLPSASSFENSNGLSWQPPPPPPPDPTGRSAAAASSFELERELVGQLRHIRAALDRLSGDLGQIHTRLDRLERTSHKSALSDSSGSFYCWFQRWLFSGRGVGGLSVPALLLLLAWPVLVQLLWRLPWRRLRQRRGRLAL</sequence>
<gene>
    <name evidence="5" type="ORF">BOX15_Mlig003635g1</name>
</gene>
<name>A0A267DRP3_9PLAT</name>
<comment type="caution">
    <text evidence="5">The sequence shown here is derived from an EMBL/GenBank/DDBJ whole genome shotgun (WGS) entry which is preliminary data.</text>
</comment>
<keyword evidence="3" id="KW-0472">Membrane</keyword>
<feature type="compositionally biased region" description="Low complexity" evidence="2">
    <location>
        <begin position="223"/>
        <end position="232"/>
    </location>
</feature>